<dbReference type="Proteomes" id="UP000635565">
    <property type="component" value="Unassembled WGS sequence"/>
</dbReference>
<keyword evidence="1" id="KW-0472">Membrane</keyword>
<dbReference type="RefSeq" id="WP_201362502.1">
    <property type="nucleotide sequence ID" value="NZ_BNJJ01000007.1"/>
</dbReference>
<dbReference type="Pfam" id="PF13360">
    <property type="entry name" value="PQQ_2"/>
    <property type="match status" value="1"/>
</dbReference>
<protein>
    <recommendedName>
        <fullName evidence="2">Pyrrolo-quinoline quinone repeat domain-containing protein</fullName>
    </recommendedName>
</protein>
<dbReference type="InterPro" id="IPR002372">
    <property type="entry name" value="PQQ_rpt_dom"/>
</dbReference>
<evidence type="ECO:0000259" key="2">
    <source>
        <dbReference type="Pfam" id="PF13360"/>
    </source>
</evidence>
<evidence type="ECO:0000256" key="1">
    <source>
        <dbReference type="SAM" id="Phobius"/>
    </source>
</evidence>
<comment type="caution">
    <text evidence="3">The sequence shown here is derived from an EMBL/GenBank/DDBJ whole genome shotgun (WGS) entry which is preliminary data.</text>
</comment>
<evidence type="ECO:0000313" key="4">
    <source>
        <dbReference type="Proteomes" id="UP000635565"/>
    </source>
</evidence>
<name>A0ABQ3VGN1_9CHLR</name>
<keyword evidence="4" id="KW-1185">Reference proteome</keyword>
<gene>
    <name evidence="3" type="ORF">KSZ_28800</name>
</gene>
<dbReference type="Gene3D" id="2.130.10.10">
    <property type="entry name" value="YVTN repeat-like/Quinoprotein amine dehydrogenase"/>
    <property type="match status" value="1"/>
</dbReference>
<keyword evidence="1" id="KW-0812">Transmembrane</keyword>
<dbReference type="PANTHER" id="PTHR34512:SF30">
    <property type="entry name" value="OUTER MEMBRANE PROTEIN ASSEMBLY FACTOR BAMB"/>
    <property type="match status" value="1"/>
</dbReference>
<dbReference type="InterPro" id="IPR011047">
    <property type="entry name" value="Quinoprotein_ADH-like_sf"/>
</dbReference>
<dbReference type="EMBL" id="BNJJ01000007">
    <property type="protein sequence ID" value="GHO84874.1"/>
    <property type="molecule type" value="Genomic_DNA"/>
</dbReference>
<dbReference type="SUPFAM" id="SSF50998">
    <property type="entry name" value="Quinoprotein alcohol dehydrogenase-like"/>
    <property type="match status" value="2"/>
</dbReference>
<dbReference type="PANTHER" id="PTHR34512">
    <property type="entry name" value="CELL SURFACE PROTEIN"/>
    <property type="match status" value="1"/>
</dbReference>
<accession>A0ABQ3VGN1</accession>
<proteinExistence type="predicted"/>
<keyword evidence="1" id="KW-1133">Transmembrane helix</keyword>
<organism evidence="3 4">
    <name type="scientific">Dictyobacter formicarum</name>
    <dbReference type="NCBI Taxonomy" id="2778368"/>
    <lineage>
        <taxon>Bacteria</taxon>
        <taxon>Bacillati</taxon>
        <taxon>Chloroflexota</taxon>
        <taxon>Ktedonobacteria</taxon>
        <taxon>Ktedonobacterales</taxon>
        <taxon>Dictyobacteraceae</taxon>
        <taxon>Dictyobacter</taxon>
    </lineage>
</organism>
<dbReference type="InterPro" id="IPR015943">
    <property type="entry name" value="WD40/YVTN_repeat-like_dom_sf"/>
</dbReference>
<evidence type="ECO:0000313" key="3">
    <source>
        <dbReference type="EMBL" id="GHO84874.1"/>
    </source>
</evidence>
<sequence length="478" mass="53195">MDYRPDQKQHDQSDIEFEITDIDTEEAGHQSARPSRFEPMFTSLANHAHHWSVLAIFAGCVIIGVLLFPDVASFVKPMVPAPATTIPTVKPDQKPDQFAVAAGRDNVTFVMREQTDAQSIPRANINVTAYDTQSGTLLWHTPQSPSPAITYGLAVNLDSQESDIYALHSDNLISLLAPRTGKVLQNYKLPTAKIKPFAIEQDDMLLFPDSDNTFYAAKDGQPLWLNAGLGSLLAIEQGVVYTYNFTQHCYYAIDERSGARLWSYVVPHSIQSYSQTVPPLAIENKTVYVQTIDNKVLAIQLQGHVLWSHTFNGPVSLKSDTHHLYAVDQSANTIEAFNLQTGNIERTYTNEAGAVSIKDIQNNMLYIQTDEGMRAVNADTGKIVWQKAINVSQPVWEANGILYVFLLNSTDAMQAINEKDGTLLWSGIIKDLIVSRDTRVLDLLSYDNRTISVLRLSDGKILWSKHTGQAIGTIKERT</sequence>
<feature type="domain" description="Pyrrolo-quinoline quinone repeat" evidence="2">
    <location>
        <begin position="170"/>
        <end position="386"/>
    </location>
</feature>
<feature type="transmembrane region" description="Helical" evidence="1">
    <location>
        <begin position="48"/>
        <end position="68"/>
    </location>
</feature>
<dbReference type="Gene3D" id="2.40.128.630">
    <property type="match status" value="1"/>
</dbReference>
<reference evidence="3 4" key="1">
    <citation type="journal article" date="2021" name="Int. J. Syst. Evol. Microbiol.">
        <title>Reticulibacter mediterranei gen. nov., sp. nov., within the new family Reticulibacteraceae fam. nov., and Ktedonospora formicarum gen. nov., sp. nov., Ktedonobacter robiniae sp. nov., Dictyobacter formicarum sp. nov. and Dictyobacter arantiisoli sp. nov., belonging to the class Ktedonobacteria.</title>
        <authorList>
            <person name="Yabe S."/>
            <person name="Zheng Y."/>
            <person name="Wang C.M."/>
            <person name="Sakai Y."/>
            <person name="Abe K."/>
            <person name="Yokota A."/>
            <person name="Donadio S."/>
            <person name="Cavaletti L."/>
            <person name="Monciardini P."/>
        </authorList>
    </citation>
    <scope>NUCLEOTIDE SEQUENCE [LARGE SCALE GENOMIC DNA]</scope>
    <source>
        <strain evidence="3 4">SOSP1-9</strain>
    </source>
</reference>